<evidence type="ECO:0000313" key="2">
    <source>
        <dbReference type="EMBL" id="KXN70638.1"/>
    </source>
</evidence>
<accession>A0A137P6K8</accession>
<gene>
    <name evidence="2" type="ORF">CONCODRAFT_170587</name>
</gene>
<feature type="chain" id="PRO_5007294495" evidence="1">
    <location>
        <begin position="23"/>
        <end position="307"/>
    </location>
</feature>
<name>A0A137P6K8_CONC2</name>
<evidence type="ECO:0000256" key="1">
    <source>
        <dbReference type="SAM" id="SignalP"/>
    </source>
</evidence>
<dbReference type="InterPro" id="IPR038128">
    <property type="entry name" value="Gamma_PGA_hydro_sf"/>
</dbReference>
<keyword evidence="1" id="KW-0732">Signal</keyword>
<dbReference type="Pfam" id="PF05908">
    <property type="entry name" value="Gamma_PGA_hydro"/>
    <property type="match status" value="1"/>
</dbReference>
<dbReference type="Proteomes" id="UP000070444">
    <property type="component" value="Unassembled WGS sequence"/>
</dbReference>
<dbReference type="InterPro" id="IPR008585">
    <property type="entry name" value="Gamma_PGA_hydro"/>
</dbReference>
<dbReference type="Gene3D" id="3.40.630.100">
    <property type="entry name" value="Poly-gamma-glutamate hydrolase, zinc-binding motif"/>
    <property type="match status" value="1"/>
</dbReference>
<dbReference type="AlphaFoldDB" id="A0A137P6K8"/>
<reference evidence="2 3" key="1">
    <citation type="journal article" date="2015" name="Genome Biol. Evol.">
        <title>Phylogenomic analyses indicate that early fungi evolved digesting cell walls of algal ancestors of land plants.</title>
        <authorList>
            <person name="Chang Y."/>
            <person name="Wang S."/>
            <person name="Sekimoto S."/>
            <person name="Aerts A.L."/>
            <person name="Choi C."/>
            <person name="Clum A."/>
            <person name="LaButti K.M."/>
            <person name="Lindquist E.A."/>
            <person name="Yee Ngan C."/>
            <person name="Ohm R.A."/>
            <person name="Salamov A.A."/>
            <person name="Grigoriev I.V."/>
            <person name="Spatafora J.W."/>
            <person name="Berbee M.L."/>
        </authorList>
    </citation>
    <scope>NUCLEOTIDE SEQUENCE [LARGE SCALE GENOMIC DNA]</scope>
    <source>
        <strain evidence="2 3">NRRL 28638</strain>
    </source>
</reference>
<organism evidence="2 3">
    <name type="scientific">Conidiobolus coronatus (strain ATCC 28846 / CBS 209.66 / NRRL 28638)</name>
    <name type="common">Delacroixia coronata</name>
    <dbReference type="NCBI Taxonomy" id="796925"/>
    <lineage>
        <taxon>Eukaryota</taxon>
        <taxon>Fungi</taxon>
        <taxon>Fungi incertae sedis</taxon>
        <taxon>Zoopagomycota</taxon>
        <taxon>Entomophthoromycotina</taxon>
        <taxon>Entomophthoromycetes</taxon>
        <taxon>Entomophthorales</taxon>
        <taxon>Ancylistaceae</taxon>
        <taxon>Conidiobolus</taxon>
    </lineage>
</organism>
<feature type="signal peptide" evidence="1">
    <location>
        <begin position="1"/>
        <end position="22"/>
    </location>
</feature>
<sequence>MKLISYVITISTILALTDYFKAVEDMYPQLQKDRDYTEERLPAKILKIRKKDGIQILSIAVHGGRIEPETDKIAKKLYEKVKPYRQKSVLYNFISKIDSIQSGKIKTNRCKTTQCCKTIKGSSGNVTDNKAFSKSKCESFNKVPEDECEKVCYLNAAHITSTEFMTGKLKGVLPCRYPISFHGYSDRNDVENLPVDIVLGGFSSQKHKLAQEFYKISKKYRVAVCISSSECRVYDPSKSFDNRIEIKASSLSGDSKNNFVNKGILGCGLQVELSYTFRIKGPTLEKYWDKLINAIVNTIPYEGKDIC</sequence>
<protein>
    <submittedName>
        <fullName evidence="2">Uncharacterized protein</fullName>
    </submittedName>
</protein>
<evidence type="ECO:0000313" key="3">
    <source>
        <dbReference type="Proteomes" id="UP000070444"/>
    </source>
</evidence>
<keyword evidence="3" id="KW-1185">Reference proteome</keyword>
<dbReference type="EMBL" id="KQ964497">
    <property type="protein sequence ID" value="KXN70638.1"/>
    <property type="molecule type" value="Genomic_DNA"/>
</dbReference>
<proteinExistence type="predicted"/>